<organism evidence="2 3">
    <name type="scientific">Granulicella cerasi</name>
    <dbReference type="NCBI Taxonomy" id="741063"/>
    <lineage>
        <taxon>Bacteria</taxon>
        <taxon>Pseudomonadati</taxon>
        <taxon>Acidobacteriota</taxon>
        <taxon>Terriglobia</taxon>
        <taxon>Terriglobales</taxon>
        <taxon>Acidobacteriaceae</taxon>
        <taxon>Granulicella</taxon>
    </lineage>
</organism>
<evidence type="ECO:0000313" key="2">
    <source>
        <dbReference type="EMBL" id="MFC6646694.1"/>
    </source>
</evidence>
<sequence length="49" mass="5117">MATFSATPRYACDMRIACTVAALIVAASTLSAQAQLSEKTAQQIAEIAQ</sequence>
<reference evidence="3" key="1">
    <citation type="journal article" date="2019" name="Int. J. Syst. Evol. Microbiol.">
        <title>The Global Catalogue of Microorganisms (GCM) 10K type strain sequencing project: providing services to taxonomists for standard genome sequencing and annotation.</title>
        <authorList>
            <consortium name="The Broad Institute Genomics Platform"/>
            <consortium name="The Broad Institute Genome Sequencing Center for Infectious Disease"/>
            <person name="Wu L."/>
            <person name="Ma J."/>
        </authorList>
    </citation>
    <scope>NUCLEOTIDE SEQUENCE [LARGE SCALE GENOMIC DNA]</scope>
    <source>
        <strain evidence="3">CGMCC 1.16026</strain>
    </source>
</reference>
<comment type="caution">
    <text evidence="2">The sequence shown here is derived from an EMBL/GenBank/DDBJ whole genome shotgun (WGS) entry which is preliminary data.</text>
</comment>
<gene>
    <name evidence="2" type="ORF">ACFQBQ_14080</name>
</gene>
<feature type="signal peptide" evidence="1">
    <location>
        <begin position="1"/>
        <end position="34"/>
    </location>
</feature>
<feature type="chain" id="PRO_5046321731" evidence="1">
    <location>
        <begin position="35"/>
        <end position="49"/>
    </location>
</feature>
<name>A0ABW1ZB45_9BACT</name>
<dbReference type="EMBL" id="JBHSWI010000001">
    <property type="protein sequence ID" value="MFC6646694.1"/>
    <property type="molecule type" value="Genomic_DNA"/>
</dbReference>
<protein>
    <submittedName>
        <fullName evidence="2">Uncharacterized protein</fullName>
    </submittedName>
</protein>
<evidence type="ECO:0000313" key="3">
    <source>
        <dbReference type="Proteomes" id="UP001596391"/>
    </source>
</evidence>
<dbReference type="Proteomes" id="UP001596391">
    <property type="component" value="Unassembled WGS sequence"/>
</dbReference>
<evidence type="ECO:0000256" key="1">
    <source>
        <dbReference type="SAM" id="SignalP"/>
    </source>
</evidence>
<keyword evidence="1" id="KW-0732">Signal</keyword>
<dbReference type="RefSeq" id="WP_263370346.1">
    <property type="nucleotide sequence ID" value="NZ_JAGSYD010000001.1"/>
</dbReference>
<keyword evidence="3" id="KW-1185">Reference proteome</keyword>
<proteinExistence type="predicted"/>
<accession>A0ABW1ZB45</accession>